<dbReference type="Proteomes" id="UP000193944">
    <property type="component" value="Unassembled WGS sequence"/>
</dbReference>
<evidence type="ECO:0000256" key="7">
    <source>
        <dbReference type="ARBA" id="ARBA00022927"/>
    </source>
</evidence>
<feature type="non-terminal residue" evidence="11">
    <location>
        <position position="424"/>
    </location>
</feature>
<feature type="coiled-coil region" evidence="9">
    <location>
        <begin position="176"/>
        <end position="269"/>
    </location>
</feature>
<name>A0A1Y1WRT5_9FUNG</name>
<keyword evidence="6" id="KW-0256">Endoplasmic reticulum</keyword>
<accession>A0A1Y1WRT5</accession>
<evidence type="ECO:0000256" key="2">
    <source>
        <dbReference type="ARBA" id="ARBA00011799"/>
    </source>
</evidence>
<dbReference type="InterPro" id="IPR011989">
    <property type="entry name" value="ARM-like"/>
</dbReference>
<comment type="caution">
    <text evidence="11">The sequence shown here is derived from an EMBL/GenBank/DDBJ whole genome shotgun (WGS) entry which is preliminary data.</text>
</comment>
<dbReference type="AlphaFoldDB" id="A0A1Y1WRT5"/>
<feature type="chain" id="PRO_5013208797" description="Nucleotide exchange factor SIL1" evidence="10">
    <location>
        <begin position="25"/>
        <end position="424"/>
    </location>
</feature>
<keyword evidence="12" id="KW-1185">Reference proteome</keyword>
<dbReference type="Pfam" id="PF16782">
    <property type="entry name" value="SIL1"/>
    <property type="match status" value="1"/>
</dbReference>
<dbReference type="GO" id="GO:0000774">
    <property type="term" value="F:adenyl-nucleotide exchange factor activity"/>
    <property type="evidence" value="ECO:0007669"/>
    <property type="project" value="InterPro"/>
</dbReference>
<evidence type="ECO:0000256" key="10">
    <source>
        <dbReference type="SAM" id="SignalP"/>
    </source>
</evidence>
<evidence type="ECO:0000256" key="1">
    <source>
        <dbReference type="ARBA" id="ARBA00010588"/>
    </source>
</evidence>
<reference evidence="11 12" key="2">
    <citation type="submission" date="2016-08" db="EMBL/GenBank/DDBJ databases">
        <title>Pervasive Adenine N6-methylation of Active Genes in Fungi.</title>
        <authorList>
            <consortium name="DOE Joint Genome Institute"/>
            <person name="Mondo S.J."/>
            <person name="Dannebaum R.O."/>
            <person name="Kuo R.C."/>
            <person name="Labutti K."/>
            <person name="Haridas S."/>
            <person name="Kuo A."/>
            <person name="Salamov A."/>
            <person name="Ahrendt S.R."/>
            <person name="Lipzen A."/>
            <person name="Sullivan W."/>
            <person name="Andreopoulos W.B."/>
            <person name="Clum A."/>
            <person name="Lindquist E."/>
            <person name="Daum C."/>
            <person name="Ramamoorthy G.K."/>
            <person name="Gryganskyi A."/>
            <person name="Culley D."/>
            <person name="Magnuson J.K."/>
            <person name="James T.Y."/>
            <person name="O'Malley M.A."/>
            <person name="Stajich J.E."/>
            <person name="Spatafora J.W."/>
            <person name="Visel A."/>
            <person name="Grigoriev I.V."/>
        </authorList>
    </citation>
    <scope>NUCLEOTIDE SEQUENCE [LARGE SCALE GENOMIC DNA]</scope>
    <source>
        <strain evidence="11 12">S4</strain>
    </source>
</reference>
<keyword evidence="8" id="KW-0811">Translocation</keyword>
<dbReference type="OrthoDB" id="448649at2759"/>
<comment type="similarity">
    <text evidence="1">Belongs to the SIL1 family.</text>
</comment>
<protein>
    <recommendedName>
        <fullName evidence="3">Nucleotide exchange factor SIL1</fullName>
    </recommendedName>
</protein>
<evidence type="ECO:0000256" key="6">
    <source>
        <dbReference type="ARBA" id="ARBA00022824"/>
    </source>
</evidence>
<keyword evidence="5 10" id="KW-0732">Signal</keyword>
<evidence type="ECO:0000313" key="12">
    <source>
        <dbReference type="Proteomes" id="UP000193944"/>
    </source>
</evidence>
<dbReference type="Gene3D" id="1.25.10.10">
    <property type="entry name" value="Leucine-rich Repeat Variant"/>
    <property type="match status" value="1"/>
</dbReference>
<organism evidence="11 12">
    <name type="scientific">Anaeromyces robustus</name>
    <dbReference type="NCBI Taxonomy" id="1754192"/>
    <lineage>
        <taxon>Eukaryota</taxon>
        <taxon>Fungi</taxon>
        <taxon>Fungi incertae sedis</taxon>
        <taxon>Chytridiomycota</taxon>
        <taxon>Chytridiomycota incertae sedis</taxon>
        <taxon>Neocallimastigomycetes</taxon>
        <taxon>Neocallimastigales</taxon>
        <taxon>Neocallimastigaceae</taxon>
        <taxon>Anaeromyces</taxon>
    </lineage>
</organism>
<dbReference type="PANTHER" id="PTHR19316">
    <property type="entry name" value="PROTEIN FOLDING REGULATOR"/>
    <property type="match status" value="1"/>
</dbReference>
<dbReference type="InterPro" id="IPR016024">
    <property type="entry name" value="ARM-type_fold"/>
</dbReference>
<gene>
    <name evidence="11" type="ORF">BCR32DRAFT_248875</name>
</gene>
<dbReference type="EMBL" id="MCFG01000309">
    <property type="protein sequence ID" value="ORX76261.1"/>
    <property type="molecule type" value="Genomic_DNA"/>
</dbReference>
<dbReference type="PANTHER" id="PTHR19316:SF34">
    <property type="entry name" value="NUCLEOTIDE EXCHANGE FACTOR SIL1"/>
    <property type="match status" value="1"/>
</dbReference>
<feature type="signal peptide" evidence="10">
    <location>
        <begin position="1"/>
        <end position="24"/>
    </location>
</feature>
<dbReference type="InterPro" id="IPR031884">
    <property type="entry name" value="Sil1_fungi"/>
</dbReference>
<evidence type="ECO:0000256" key="9">
    <source>
        <dbReference type="SAM" id="Coils"/>
    </source>
</evidence>
<keyword evidence="4" id="KW-0813">Transport</keyword>
<dbReference type="SUPFAM" id="SSF48371">
    <property type="entry name" value="ARM repeat"/>
    <property type="match status" value="1"/>
</dbReference>
<evidence type="ECO:0000256" key="4">
    <source>
        <dbReference type="ARBA" id="ARBA00022448"/>
    </source>
</evidence>
<evidence type="ECO:0000256" key="5">
    <source>
        <dbReference type="ARBA" id="ARBA00022729"/>
    </source>
</evidence>
<dbReference type="GO" id="GO:0015031">
    <property type="term" value="P:protein transport"/>
    <property type="evidence" value="ECO:0007669"/>
    <property type="project" value="UniProtKB-KW"/>
</dbReference>
<comment type="subunit">
    <text evidence="2">Interacts with KAR2.</text>
</comment>
<proteinExistence type="inferred from homology"/>
<sequence>MLKLKTKNIFFLALLTLCFYVGMGQCEFGKNLKYAKSPTGEDLICVYKFGILRNCYPRVFKPTHEYQVILEGQDIPKGLDVQISMRTGERRAKLPDNYEEILAKREEDKKIQQYKRYQDFLRKQQEEQNQKYNEYLNQRQYQKAQQIQDYQEYLQQKQIQQQQEFEEYLNRKRIQEAQQKQKYQQYQEYLKQQQQQQQREEEIRKARQAEYAKREAQQYQEYLKKLEEKEKLEKLEKQKLQSHEIVMVNNEEEEGQKEINNENENQQQKVHIHTAFGSLSKAKTLEEKIEILEQIEDIVHHIEFGQELMKSLPEFINYLKDENNKIRALSAICIGSSLQNNPKARKTAIKQHLYDILIERLTNEKDVMVLKRLCYAFSNLVRGDTKMIKKLHKSKNLGLLYHLYMSQPSLRNKLETFITDIFDP</sequence>
<reference evidence="11 12" key="1">
    <citation type="submission" date="2016-08" db="EMBL/GenBank/DDBJ databases">
        <title>A Parts List for Fungal Cellulosomes Revealed by Comparative Genomics.</title>
        <authorList>
            <consortium name="DOE Joint Genome Institute"/>
            <person name="Haitjema C.H."/>
            <person name="Gilmore S.P."/>
            <person name="Henske J.K."/>
            <person name="Solomon K.V."/>
            <person name="De Groot R."/>
            <person name="Kuo A."/>
            <person name="Mondo S.J."/>
            <person name="Salamov A.A."/>
            <person name="Labutti K."/>
            <person name="Zhao Z."/>
            <person name="Chiniquy J."/>
            <person name="Barry K."/>
            <person name="Brewer H.M."/>
            <person name="Purvine S.O."/>
            <person name="Wright A.T."/>
            <person name="Boxma B."/>
            <person name="Van Alen T."/>
            <person name="Hackstein J.H."/>
            <person name="Baker S.E."/>
            <person name="Grigoriev I.V."/>
            <person name="O'Malley M.A."/>
        </authorList>
    </citation>
    <scope>NUCLEOTIDE SEQUENCE [LARGE SCALE GENOMIC DNA]</scope>
    <source>
        <strain evidence="11 12">S4</strain>
    </source>
</reference>
<keyword evidence="9" id="KW-0175">Coiled coil</keyword>
<keyword evidence="7" id="KW-0653">Protein transport</keyword>
<dbReference type="GO" id="GO:0005783">
    <property type="term" value="C:endoplasmic reticulum"/>
    <property type="evidence" value="ECO:0007669"/>
    <property type="project" value="InterPro"/>
</dbReference>
<evidence type="ECO:0000256" key="8">
    <source>
        <dbReference type="ARBA" id="ARBA00023010"/>
    </source>
</evidence>
<dbReference type="STRING" id="1754192.A0A1Y1WRT5"/>
<dbReference type="InterPro" id="IPR050693">
    <property type="entry name" value="Hsp70_NEF-Inhibitors"/>
</dbReference>
<evidence type="ECO:0000256" key="3">
    <source>
        <dbReference type="ARBA" id="ARBA00015352"/>
    </source>
</evidence>
<evidence type="ECO:0000313" key="11">
    <source>
        <dbReference type="EMBL" id="ORX76261.1"/>
    </source>
</evidence>